<dbReference type="EMBL" id="AOPY01000160">
    <property type="protein sequence ID" value="EPJ42923.1"/>
    <property type="molecule type" value="Genomic_DNA"/>
</dbReference>
<comment type="caution">
    <text evidence="1">The sequence shown here is derived from an EMBL/GenBank/DDBJ whole genome shotgun (WGS) entry which is preliminary data.</text>
</comment>
<accession>S4MTQ8</accession>
<proteinExistence type="predicted"/>
<dbReference type="HOGENOM" id="CLU_3258193_0_0_11"/>
<organism evidence="1 2">
    <name type="scientific">Streptomyces afghaniensis 772</name>
    <dbReference type="NCBI Taxonomy" id="1283301"/>
    <lineage>
        <taxon>Bacteria</taxon>
        <taxon>Bacillati</taxon>
        <taxon>Actinomycetota</taxon>
        <taxon>Actinomycetes</taxon>
        <taxon>Kitasatosporales</taxon>
        <taxon>Streptomycetaceae</taxon>
        <taxon>Streptomyces</taxon>
    </lineage>
</organism>
<gene>
    <name evidence="1" type="ORF">STAFG_0021</name>
</gene>
<name>S4MTQ8_9ACTN</name>
<sequence>MRTYLVTTASVLLRRRVWWPGRLSRAPELPAVAEPGRVRSPA</sequence>
<evidence type="ECO:0000313" key="2">
    <source>
        <dbReference type="Proteomes" id="UP000015001"/>
    </source>
</evidence>
<dbReference type="PATRIC" id="fig|1283301.3.peg.21"/>
<dbReference type="Proteomes" id="UP000015001">
    <property type="component" value="Unassembled WGS sequence"/>
</dbReference>
<evidence type="ECO:0000313" key="1">
    <source>
        <dbReference type="EMBL" id="EPJ42923.1"/>
    </source>
</evidence>
<keyword evidence="2" id="KW-1185">Reference proteome</keyword>
<dbReference type="AlphaFoldDB" id="S4MTQ8"/>
<reference evidence="1 2" key="1">
    <citation type="submission" date="2013-02" db="EMBL/GenBank/DDBJ databases">
        <title>Draft Genome Sequence of Streptomyces afghaniensis, Which Produces Compounds of the Julimycin B-Complex.</title>
        <authorList>
            <person name="Gruening B.A."/>
            <person name="Praeg A."/>
            <person name="Erxleben A."/>
            <person name="Guenther S."/>
            <person name="Fiedler H.-P."/>
            <person name="Goodfellow M."/>
            <person name="Mueller M."/>
        </authorList>
    </citation>
    <scope>NUCLEOTIDE SEQUENCE [LARGE SCALE GENOMIC DNA]</scope>
    <source>
        <strain evidence="1 2">772</strain>
    </source>
</reference>
<protein>
    <submittedName>
        <fullName evidence="1">Uncharacterized protein</fullName>
    </submittedName>
</protein>